<reference evidence="1 2" key="1">
    <citation type="submission" date="2020-04" db="EMBL/GenBank/DDBJ databases">
        <title>Usitatibacter rugosus gen. nov., sp. nov. and Usitatibacter palustris sp. nov., novel members of Usitatibacteraceae fam. nov. within the order Nitrosomonadales isolated from soil.</title>
        <authorList>
            <person name="Huber K.J."/>
            <person name="Neumann-Schaal M."/>
            <person name="Geppert A."/>
            <person name="Luckner M."/>
            <person name="Wanner G."/>
            <person name="Overmann J."/>
        </authorList>
    </citation>
    <scope>NUCLEOTIDE SEQUENCE [LARGE SCALE GENOMIC DNA]</scope>
    <source>
        <strain evidence="1 2">0125_3</strain>
    </source>
</reference>
<sequence length="126" mass="14643">MLREIPHVRQDNVAVKRRWFQDDYFDLWTWQELGDGKTVAFQLCYDKRNDERALSWRRDHGFDHLRVLTGRATDDSAALLQGDAGVFPAVIVSRKLKVAGESLPADLKKFVFHKVKAYVKGIKELR</sequence>
<evidence type="ECO:0000313" key="2">
    <source>
        <dbReference type="Proteomes" id="UP000501534"/>
    </source>
</evidence>
<proteinExistence type="predicted"/>
<name>A0A6M4H3B4_9PROT</name>
<keyword evidence="2" id="KW-1185">Reference proteome</keyword>
<organism evidence="1 2">
    <name type="scientific">Usitatibacter rugosus</name>
    <dbReference type="NCBI Taxonomy" id="2732067"/>
    <lineage>
        <taxon>Bacteria</taxon>
        <taxon>Pseudomonadati</taxon>
        <taxon>Pseudomonadota</taxon>
        <taxon>Betaproteobacteria</taxon>
        <taxon>Nitrosomonadales</taxon>
        <taxon>Usitatibacteraceae</taxon>
        <taxon>Usitatibacter</taxon>
    </lineage>
</organism>
<protein>
    <submittedName>
        <fullName evidence="1">Uncharacterized protein</fullName>
    </submittedName>
</protein>
<accession>A0A6M4H3B4</accession>
<dbReference type="RefSeq" id="WP_171095784.1">
    <property type="nucleotide sequence ID" value="NZ_CP053069.1"/>
</dbReference>
<evidence type="ECO:0000313" key="1">
    <source>
        <dbReference type="EMBL" id="QJR13044.1"/>
    </source>
</evidence>
<dbReference type="Proteomes" id="UP000501534">
    <property type="component" value="Chromosome"/>
</dbReference>
<dbReference type="KEGG" id="uru:DSM104443_04138"/>
<dbReference type="AlphaFoldDB" id="A0A6M4H3B4"/>
<dbReference type="EMBL" id="CP053069">
    <property type="protein sequence ID" value="QJR13044.1"/>
    <property type="molecule type" value="Genomic_DNA"/>
</dbReference>
<gene>
    <name evidence="1" type="ORF">DSM104443_04138</name>
</gene>